<dbReference type="AlphaFoldDB" id="A0A0C3LS28"/>
<dbReference type="HOGENOM" id="CLU_2122868_0_0_1"/>
<protein>
    <submittedName>
        <fullName evidence="2">Uncharacterized protein</fullName>
    </submittedName>
</protein>
<organism evidence="2 3">
    <name type="scientific">Tulasnella calospora MUT 4182</name>
    <dbReference type="NCBI Taxonomy" id="1051891"/>
    <lineage>
        <taxon>Eukaryota</taxon>
        <taxon>Fungi</taxon>
        <taxon>Dikarya</taxon>
        <taxon>Basidiomycota</taxon>
        <taxon>Agaricomycotina</taxon>
        <taxon>Agaricomycetes</taxon>
        <taxon>Cantharellales</taxon>
        <taxon>Tulasnellaceae</taxon>
        <taxon>Tulasnella</taxon>
    </lineage>
</organism>
<gene>
    <name evidence="2" type="ORF">M407DRAFT_9043</name>
</gene>
<reference evidence="3" key="2">
    <citation type="submission" date="2015-01" db="EMBL/GenBank/DDBJ databases">
        <title>Evolutionary Origins and Diversification of the Mycorrhizal Mutualists.</title>
        <authorList>
            <consortium name="DOE Joint Genome Institute"/>
            <consortium name="Mycorrhizal Genomics Consortium"/>
            <person name="Kohler A."/>
            <person name="Kuo A."/>
            <person name="Nagy L.G."/>
            <person name="Floudas D."/>
            <person name="Copeland A."/>
            <person name="Barry K.W."/>
            <person name="Cichocki N."/>
            <person name="Veneault-Fourrey C."/>
            <person name="LaButti K."/>
            <person name="Lindquist E.A."/>
            <person name="Lipzen A."/>
            <person name="Lundell T."/>
            <person name="Morin E."/>
            <person name="Murat C."/>
            <person name="Riley R."/>
            <person name="Ohm R."/>
            <person name="Sun H."/>
            <person name="Tunlid A."/>
            <person name="Henrissat B."/>
            <person name="Grigoriev I.V."/>
            <person name="Hibbett D.S."/>
            <person name="Martin F."/>
        </authorList>
    </citation>
    <scope>NUCLEOTIDE SEQUENCE [LARGE SCALE GENOMIC DNA]</scope>
    <source>
        <strain evidence="3">MUT 4182</strain>
    </source>
</reference>
<proteinExistence type="predicted"/>
<evidence type="ECO:0000313" key="3">
    <source>
        <dbReference type="Proteomes" id="UP000054248"/>
    </source>
</evidence>
<feature type="region of interest" description="Disordered" evidence="1">
    <location>
        <begin position="1"/>
        <end position="29"/>
    </location>
</feature>
<reference evidence="2 3" key="1">
    <citation type="submission" date="2014-04" db="EMBL/GenBank/DDBJ databases">
        <authorList>
            <consortium name="DOE Joint Genome Institute"/>
            <person name="Kuo A."/>
            <person name="Girlanda M."/>
            <person name="Perotto S."/>
            <person name="Kohler A."/>
            <person name="Nagy L.G."/>
            <person name="Floudas D."/>
            <person name="Copeland A."/>
            <person name="Barry K.W."/>
            <person name="Cichocki N."/>
            <person name="Veneault-Fourrey C."/>
            <person name="LaButti K."/>
            <person name="Lindquist E.A."/>
            <person name="Lipzen A."/>
            <person name="Lundell T."/>
            <person name="Morin E."/>
            <person name="Murat C."/>
            <person name="Sun H."/>
            <person name="Tunlid A."/>
            <person name="Henrissat B."/>
            <person name="Grigoriev I.V."/>
            <person name="Hibbett D.S."/>
            <person name="Martin F."/>
            <person name="Nordberg H.P."/>
            <person name="Cantor M.N."/>
            <person name="Hua S.X."/>
        </authorList>
    </citation>
    <scope>NUCLEOTIDE SEQUENCE [LARGE SCALE GENOMIC DNA]</scope>
    <source>
        <strain evidence="2 3">MUT 4182</strain>
    </source>
</reference>
<evidence type="ECO:0000313" key="2">
    <source>
        <dbReference type="EMBL" id="KIO24217.1"/>
    </source>
</evidence>
<sequence length="114" mass="11915">MSSQVQQVSNAPPSYELGSSGPNFRDNPSSLTLNVSLSNSIGREPDTLCSSVPRSFSRRQDSAIVPPAFAYPALASNPKTHSIIISIAKCDSAEPALAGVVGDFPLILDELAGN</sequence>
<feature type="compositionally biased region" description="Polar residues" evidence="1">
    <location>
        <begin position="1"/>
        <end position="12"/>
    </location>
</feature>
<accession>A0A0C3LS28</accession>
<keyword evidence="3" id="KW-1185">Reference proteome</keyword>
<dbReference type="Proteomes" id="UP000054248">
    <property type="component" value="Unassembled WGS sequence"/>
</dbReference>
<name>A0A0C3LS28_9AGAM</name>
<dbReference type="EMBL" id="KN823065">
    <property type="protein sequence ID" value="KIO24217.1"/>
    <property type="molecule type" value="Genomic_DNA"/>
</dbReference>
<evidence type="ECO:0000256" key="1">
    <source>
        <dbReference type="SAM" id="MobiDB-lite"/>
    </source>
</evidence>